<dbReference type="PROSITE" id="PS51186">
    <property type="entry name" value="GNAT"/>
    <property type="match status" value="1"/>
</dbReference>
<dbReference type="EMBL" id="BMGS01000004">
    <property type="protein sequence ID" value="GGG43655.1"/>
    <property type="molecule type" value="Genomic_DNA"/>
</dbReference>
<dbReference type="RefSeq" id="WP_188557687.1">
    <property type="nucleotide sequence ID" value="NZ_BMGS01000004.1"/>
</dbReference>
<evidence type="ECO:0000256" key="1">
    <source>
        <dbReference type="ARBA" id="ARBA00022679"/>
    </source>
</evidence>
<proteinExistence type="predicted"/>
<keyword evidence="1" id="KW-0808">Transferase</keyword>
<accession>A0ABQ1WRX8</accession>
<dbReference type="InterPro" id="IPR000182">
    <property type="entry name" value="GNAT_dom"/>
</dbReference>
<protein>
    <recommendedName>
        <fullName evidence="3">N-acetyltransferase domain-containing protein</fullName>
    </recommendedName>
</protein>
<comment type="caution">
    <text evidence="4">The sequence shown here is derived from an EMBL/GenBank/DDBJ whole genome shotgun (WGS) entry which is preliminary data.</text>
</comment>
<dbReference type="Gene3D" id="3.40.630.30">
    <property type="match status" value="1"/>
</dbReference>
<dbReference type="Pfam" id="PF00583">
    <property type="entry name" value="Acetyltransf_1"/>
    <property type="match status" value="1"/>
</dbReference>
<gene>
    <name evidence="4" type="ORF">GCM10011378_20070</name>
</gene>
<evidence type="ECO:0000256" key="2">
    <source>
        <dbReference type="ARBA" id="ARBA00023315"/>
    </source>
</evidence>
<keyword evidence="2" id="KW-0012">Acyltransferase</keyword>
<evidence type="ECO:0000313" key="4">
    <source>
        <dbReference type="EMBL" id="GGG43655.1"/>
    </source>
</evidence>
<reference evidence="5" key="1">
    <citation type="journal article" date="2019" name="Int. J. Syst. Evol. Microbiol.">
        <title>The Global Catalogue of Microorganisms (GCM) 10K type strain sequencing project: providing services to taxonomists for standard genome sequencing and annotation.</title>
        <authorList>
            <consortium name="The Broad Institute Genomics Platform"/>
            <consortium name="The Broad Institute Genome Sequencing Center for Infectious Disease"/>
            <person name="Wu L."/>
            <person name="Ma J."/>
        </authorList>
    </citation>
    <scope>NUCLEOTIDE SEQUENCE [LARGE SCALE GENOMIC DNA]</scope>
    <source>
        <strain evidence="5">CGMCC 1.12990</strain>
    </source>
</reference>
<dbReference type="SUPFAM" id="SSF55729">
    <property type="entry name" value="Acyl-CoA N-acyltransferases (Nat)"/>
    <property type="match status" value="1"/>
</dbReference>
<dbReference type="CDD" id="cd04301">
    <property type="entry name" value="NAT_SF"/>
    <property type="match status" value="1"/>
</dbReference>
<evidence type="ECO:0000259" key="3">
    <source>
        <dbReference type="PROSITE" id="PS51186"/>
    </source>
</evidence>
<feature type="domain" description="N-acetyltransferase" evidence="3">
    <location>
        <begin position="9"/>
        <end position="157"/>
    </location>
</feature>
<dbReference type="PANTHER" id="PTHR43420">
    <property type="entry name" value="ACETYLTRANSFERASE"/>
    <property type="match status" value="1"/>
</dbReference>
<name>A0ABQ1WRX8_9BACT</name>
<dbReference type="InterPro" id="IPR016181">
    <property type="entry name" value="Acyl_CoA_acyltransferase"/>
</dbReference>
<dbReference type="Proteomes" id="UP000601361">
    <property type="component" value="Unassembled WGS sequence"/>
</dbReference>
<dbReference type="InterPro" id="IPR050680">
    <property type="entry name" value="YpeA/RimI_acetyltransf"/>
</dbReference>
<evidence type="ECO:0000313" key="5">
    <source>
        <dbReference type="Proteomes" id="UP000601361"/>
    </source>
</evidence>
<keyword evidence="5" id="KW-1185">Reference proteome</keyword>
<sequence length="214" mass="23879">MTLPPASALTARPVLDFPSAHVAAAMTRSFQGYFVPMLFDAASFERRFRGEHLDPAASRLWFRGEELVGVVFIARRGWQSRVAAMGLVPEFRGQGLGRTMLGSALEEARQRGDHTMLLEVFTVNEPAIRLYERLGFRRVRQLLGFRREAGVAAGTAEVLTEIDPLELARAVLRETEEPQPWLSSGETLLSATKPTQAFRLHHHAYALVRPDAGR</sequence>
<organism evidence="4 5">
    <name type="scientific">Hymenobacter glacieicola</name>
    <dbReference type="NCBI Taxonomy" id="1562124"/>
    <lineage>
        <taxon>Bacteria</taxon>
        <taxon>Pseudomonadati</taxon>
        <taxon>Bacteroidota</taxon>
        <taxon>Cytophagia</taxon>
        <taxon>Cytophagales</taxon>
        <taxon>Hymenobacteraceae</taxon>
        <taxon>Hymenobacter</taxon>
    </lineage>
</organism>